<evidence type="ECO:0000256" key="5">
    <source>
        <dbReference type="SAM" id="SignalP"/>
    </source>
</evidence>
<dbReference type="KEGG" id="mri:Mal4_46660"/>
<dbReference type="AlphaFoldDB" id="A0A517ZCZ3"/>
<feature type="repeat" description="WD" evidence="3">
    <location>
        <begin position="339"/>
        <end position="380"/>
    </location>
</feature>
<feature type="compositionally biased region" description="Basic and acidic residues" evidence="4">
    <location>
        <begin position="610"/>
        <end position="625"/>
    </location>
</feature>
<evidence type="ECO:0000259" key="6">
    <source>
        <dbReference type="Pfam" id="PF07635"/>
    </source>
</evidence>
<dbReference type="InterPro" id="IPR036322">
    <property type="entry name" value="WD40_repeat_dom_sf"/>
</dbReference>
<dbReference type="SMART" id="SM00320">
    <property type="entry name" value="WD40"/>
    <property type="match status" value="7"/>
</dbReference>
<keyword evidence="2" id="KW-0677">Repeat</keyword>
<feature type="compositionally biased region" description="Low complexity" evidence="4">
    <location>
        <begin position="626"/>
        <end position="638"/>
    </location>
</feature>
<dbReference type="GO" id="GO:0020037">
    <property type="term" value="F:heme binding"/>
    <property type="evidence" value="ECO:0007669"/>
    <property type="project" value="InterPro"/>
</dbReference>
<dbReference type="PROSITE" id="PS00678">
    <property type="entry name" value="WD_REPEATS_1"/>
    <property type="match status" value="1"/>
</dbReference>
<keyword evidence="1 3" id="KW-0853">WD repeat</keyword>
<dbReference type="CDD" id="cd00200">
    <property type="entry name" value="WD40"/>
    <property type="match status" value="1"/>
</dbReference>
<dbReference type="InterPro" id="IPR011429">
    <property type="entry name" value="Cyt_c_Planctomycete-type"/>
</dbReference>
<reference evidence="7 8" key="1">
    <citation type="submission" date="2019-02" db="EMBL/GenBank/DDBJ databases">
        <title>Deep-cultivation of Planctomycetes and their phenomic and genomic characterization uncovers novel biology.</title>
        <authorList>
            <person name="Wiegand S."/>
            <person name="Jogler M."/>
            <person name="Boedeker C."/>
            <person name="Pinto D."/>
            <person name="Vollmers J."/>
            <person name="Rivas-Marin E."/>
            <person name="Kohn T."/>
            <person name="Peeters S.H."/>
            <person name="Heuer A."/>
            <person name="Rast P."/>
            <person name="Oberbeckmann S."/>
            <person name="Bunk B."/>
            <person name="Jeske O."/>
            <person name="Meyerdierks A."/>
            <person name="Storesund J.E."/>
            <person name="Kallscheuer N."/>
            <person name="Luecker S."/>
            <person name="Lage O.M."/>
            <person name="Pohl T."/>
            <person name="Merkel B.J."/>
            <person name="Hornburger P."/>
            <person name="Mueller R.-W."/>
            <person name="Bruemmer F."/>
            <person name="Labrenz M."/>
            <person name="Spormann A.M."/>
            <person name="Op den Camp H."/>
            <person name="Overmann J."/>
            <person name="Amann R."/>
            <person name="Jetten M.S.M."/>
            <person name="Mascher T."/>
            <person name="Medema M.H."/>
            <person name="Devos D.P."/>
            <person name="Kaster A.-K."/>
            <person name="Ovreas L."/>
            <person name="Rohde M."/>
            <person name="Galperin M.Y."/>
            <person name="Jogler C."/>
        </authorList>
    </citation>
    <scope>NUCLEOTIDE SEQUENCE [LARGE SCALE GENOMIC DNA]</scope>
    <source>
        <strain evidence="7 8">Mal4</strain>
    </source>
</reference>
<evidence type="ECO:0000256" key="2">
    <source>
        <dbReference type="ARBA" id="ARBA00022737"/>
    </source>
</evidence>
<dbReference type="InterPro" id="IPR019775">
    <property type="entry name" value="WD40_repeat_CS"/>
</dbReference>
<feature type="region of interest" description="Disordered" evidence="4">
    <location>
        <begin position="607"/>
        <end position="638"/>
    </location>
</feature>
<sequence precursor="true">MRWKNAIVAGVASLTCVALASTTATADDKKPADKERITYQDHVLPIFRQRCGSCHNPNDRKGGLALDSYAAAMEGGSSGTVVEGGDPDASYLWMLVTHDSEPFMPPGADKLPQKELDLIRTWIEQGLLENSGSKAKITKSTVSKIEVTTDRPAEVAMPTRYFGDPQYVSDQLNAVTALAVSPWASLAAVSGHQQVSLYDTAKLEHLGTLPFPEGQPHIIKFSRNGSLLLVGGGRGGASGKVIVFDVKTGERMIEVGDEYDQVLAADISSDHSLIALGGPKRIVRVYSASTGEMLYEIKKHTDWVTAIEFSPDGVLLATGGRSNGLFVWEAFTGRPFHDLKGHTGQITDVSWRTDSNVLASSSSDGNIKLWEMNNGSQIKSWGAHGGGAEAVEYVRDGRIVSTGRDRVARLWKGDGGKIRDFGGLKDLGLEVAFDAESERLLGGDWTGEVCVWNGADGAELGRLSTNPPTLAARMTSAQQELAKVEAEAQKQVAALEAMKKARQAEEAAAQQAAKQAEMASAKVAEVTAKKAEADELAAERNASLAKAGEALKQAEAALAAAKKAYEEAAKGQQAAQVASTEAAKQATTLAQQAQEAAKQAEAQKAAAAKAAEEAKPTAEEQKALAEAEAAAKAAQERAAQVRARLEELKTLQENDTRAASVTP</sequence>
<protein>
    <submittedName>
        <fullName evidence="7">WD domain, G-beta repeat</fullName>
    </submittedName>
</protein>
<accession>A0A517ZCZ3</accession>
<dbReference type="Pfam" id="PF00400">
    <property type="entry name" value="WD40"/>
    <property type="match status" value="2"/>
</dbReference>
<dbReference type="Proteomes" id="UP000320496">
    <property type="component" value="Chromosome"/>
</dbReference>
<dbReference type="Pfam" id="PF07635">
    <property type="entry name" value="PSCyt1"/>
    <property type="match status" value="1"/>
</dbReference>
<name>A0A517ZCZ3_9PLAN</name>
<dbReference type="EMBL" id="CP036275">
    <property type="protein sequence ID" value="QDU40310.1"/>
    <property type="molecule type" value="Genomic_DNA"/>
</dbReference>
<evidence type="ECO:0000256" key="1">
    <source>
        <dbReference type="ARBA" id="ARBA00022574"/>
    </source>
</evidence>
<evidence type="ECO:0000256" key="3">
    <source>
        <dbReference type="PROSITE-ProRule" id="PRU00221"/>
    </source>
</evidence>
<gene>
    <name evidence="7" type="ORF">Mal4_46660</name>
</gene>
<evidence type="ECO:0000256" key="4">
    <source>
        <dbReference type="SAM" id="MobiDB-lite"/>
    </source>
</evidence>
<dbReference type="InterPro" id="IPR001680">
    <property type="entry name" value="WD40_rpt"/>
</dbReference>
<dbReference type="OrthoDB" id="226265at2"/>
<organism evidence="7 8">
    <name type="scientific">Maioricimonas rarisocia</name>
    <dbReference type="NCBI Taxonomy" id="2528026"/>
    <lineage>
        <taxon>Bacteria</taxon>
        <taxon>Pseudomonadati</taxon>
        <taxon>Planctomycetota</taxon>
        <taxon>Planctomycetia</taxon>
        <taxon>Planctomycetales</taxon>
        <taxon>Planctomycetaceae</taxon>
        <taxon>Maioricimonas</taxon>
    </lineage>
</organism>
<feature type="repeat" description="WD" evidence="3">
    <location>
        <begin position="297"/>
        <end position="338"/>
    </location>
</feature>
<dbReference type="Gene3D" id="2.130.10.10">
    <property type="entry name" value="YVTN repeat-like/Quinoprotein amine dehydrogenase"/>
    <property type="match status" value="2"/>
</dbReference>
<dbReference type="PROSITE" id="PS50294">
    <property type="entry name" value="WD_REPEATS_REGION"/>
    <property type="match status" value="2"/>
</dbReference>
<dbReference type="GO" id="GO:0009055">
    <property type="term" value="F:electron transfer activity"/>
    <property type="evidence" value="ECO:0007669"/>
    <property type="project" value="InterPro"/>
</dbReference>
<evidence type="ECO:0000313" key="7">
    <source>
        <dbReference type="EMBL" id="QDU40310.1"/>
    </source>
</evidence>
<feature type="domain" description="Cytochrome C Planctomycete-type" evidence="6">
    <location>
        <begin position="51"/>
        <end position="106"/>
    </location>
</feature>
<dbReference type="InterPro" id="IPR015943">
    <property type="entry name" value="WD40/YVTN_repeat-like_dom_sf"/>
</dbReference>
<dbReference type="PANTHER" id="PTHR19848">
    <property type="entry name" value="WD40 REPEAT PROTEIN"/>
    <property type="match status" value="1"/>
</dbReference>
<dbReference type="SUPFAM" id="SSF46626">
    <property type="entry name" value="Cytochrome c"/>
    <property type="match status" value="1"/>
</dbReference>
<dbReference type="RefSeq" id="WP_145371538.1">
    <property type="nucleotide sequence ID" value="NZ_CP036275.1"/>
</dbReference>
<dbReference type="SUPFAM" id="SSF50978">
    <property type="entry name" value="WD40 repeat-like"/>
    <property type="match status" value="1"/>
</dbReference>
<dbReference type="PROSITE" id="PS50082">
    <property type="entry name" value="WD_REPEATS_2"/>
    <property type="match status" value="2"/>
</dbReference>
<keyword evidence="8" id="KW-1185">Reference proteome</keyword>
<proteinExistence type="predicted"/>
<evidence type="ECO:0000313" key="8">
    <source>
        <dbReference type="Proteomes" id="UP000320496"/>
    </source>
</evidence>
<dbReference type="PANTHER" id="PTHR19848:SF8">
    <property type="entry name" value="F-BOX AND WD REPEAT DOMAIN CONTAINING 7"/>
    <property type="match status" value="1"/>
</dbReference>
<keyword evidence="5" id="KW-0732">Signal</keyword>
<dbReference type="InterPro" id="IPR036909">
    <property type="entry name" value="Cyt_c-like_dom_sf"/>
</dbReference>
<feature type="chain" id="PRO_5022240833" evidence="5">
    <location>
        <begin position="21"/>
        <end position="663"/>
    </location>
</feature>
<feature type="signal peptide" evidence="5">
    <location>
        <begin position="1"/>
        <end position="20"/>
    </location>
</feature>